<organism evidence="2 3">
    <name type="scientific">Pleuronectes platessa</name>
    <name type="common">European plaice</name>
    <dbReference type="NCBI Taxonomy" id="8262"/>
    <lineage>
        <taxon>Eukaryota</taxon>
        <taxon>Metazoa</taxon>
        <taxon>Chordata</taxon>
        <taxon>Craniata</taxon>
        <taxon>Vertebrata</taxon>
        <taxon>Euteleostomi</taxon>
        <taxon>Actinopterygii</taxon>
        <taxon>Neopterygii</taxon>
        <taxon>Teleostei</taxon>
        <taxon>Neoteleostei</taxon>
        <taxon>Acanthomorphata</taxon>
        <taxon>Carangaria</taxon>
        <taxon>Pleuronectiformes</taxon>
        <taxon>Pleuronectoidei</taxon>
        <taxon>Pleuronectidae</taxon>
        <taxon>Pleuronectes</taxon>
    </lineage>
</organism>
<dbReference type="AlphaFoldDB" id="A0A9N7URT6"/>
<keyword evidence="3" id="KW-1185">Reference proteome</keyword>
<feature type="region of interest" description="Disordered" evidence="1">
    <location>
        <begin position="1"/>
        <end position="29"/>
    </location>
</feature>
<sequence length="202" mass="22119">ASQHSAKPQRGERLQSVRPLSTGRKKDKGKVHTFMSHLHWGLVGQEAEGRGMGVRSTSGDADNQPCGFAKTELVYYKLSASTPSPALARFHRAVAFYTDGEPDDKVTETEEVRLQSIPQDNTFERSSLSRVVFLPLIGGKARRRMQEIAGTREGKRTASLDISFETLADLVTEIVSAECQGFEGVSIRLGVVTTGEVEDVPK</sequence>
<reference evidence="2" key="1">
    <citation type="submission" date="2020-03" db="EMBL/GenBank/DDBJ databases">
        <authorList>
            <person name="Weist P."/>
        </authorList>
    </citation>
    <scope>NUCLEOTIDE SEQUENCE</scope>
</reference>
<evidence type="ECO:0000256" key="1">
    <source>
        <dbReference type="SAM" id="MobiDB-lite"/>
    </source>
</evidence>
<protein>
    <submittedName>
        <fullName evidence="2">Uncharacterized protein</fullName>
    </submittedName>
</protein>
<feature type="non-terminal residue" evidence="2">
    <location>
        <position position="1"/>
    </location>
</feature>
<accession>A0A9N7URT6</accession>
<gene>
    <name evidence="2" type="ORF">PLEPLA_LOCUS23243</name>
</gene>
<proteinExistence type="predicted"/>
<name>A0A9N7URT6_PLEPL</name>
<dbReference type="EMBL" id="CADEAL010001738">
    <property type="protein sequence ID" value="CAB1435150.1"/>
    <property type="molecule type" value="Genomic_DNA"/>
</dbReference>
<comment type="caution">
    <text evidence="2">The sequence shown here is derived from an EMBL/GenBank/DDBJ whole genome shotgun (WGS) entry which is preliminary data.</text>
</comment>
<evidence type="ECO:0000313" key="2">
    <source>
        <dbReference type="EMBL" id="CAB1435150.1"/>
    </source>
</evidence>
<evidence type="ECO:0000313" key="3">
    <source>
        <dbReference type="Proteomes" id="UP001153269"/>
    </source>
</evidence>
<dbReference type="Proteomes" id="UP001153269">
    <property type="component" value="Unassembled WGS sequence"/>
</dbReference>